<reference evidence="1" key="1">
    <citation type="submission" date="2022-12" db="EMBL/GenBank/DDBJ databases">
        <authorList>
            <person name="Petersen C."/>
        </authorList>
    </citation>
    <scope>NUCLEOTIDE SEQUENCE</scope>
    <source>
        <strain evidence="1">IBT 35673</strain>
    </source>
</reference>
<evidence type="ECO:0008006" key="3">
    <source>
        <dbReference type="Google" id="ProtNLM"/>
    </source>
</evidence>
<accession>A0A9W9QFG7</accession>
<dbReference type="AlphaFoldDB" id="A0A9W9QFG7"/>
<reference evidence="1" key="2">
    <citation type="journal article" date="2023" name="IMA Fungus">
        <title>Comparative genomic study of the Penicillium genus elucidates a diverse pangenome and 15 lateral gene transfer events.</title>
        <authorList>
            <person name="Petersen C."/>
            <person name="Sorensen T."/>
            <person name="Nielsen M.R."/>
            <person name="Sondergaard T.E."/>
            <person name="Sorensen J.L."/>
            <person name="Fitzpatrick D.A."/>
            <person name="Frisvad J.C."/>
            <person name="Nielsen K.L."/>
        </authorList>
    </citation>
    <scope>NUCLEOTIDE SEQUENCE</scope>
    <source>
        <strain evidence="1">IBT 35673</strain>
    </source>
</reference>
<sequence length="281" mass="31238">MASNPEDPLGSFAKLGSSVYLHDSDTNDKVKPVIFIAFWMNAPARALAKYVIEYRRLVPSARIIFVRSSSNDFMWPLKSITRRARIAPAIEAMQGLVTPENPVTLHLFSNGGLSHTGHLLQSWKMITGTPMPISAMIMDSAPGSMGLRSGLRAFSFALPRMWILRVLGKSLLFVWLFFAMLIHAHESNPDPITLARKLVNDSSLVRPAASQAKLARCYIYSDADVLVDWKNIESHASEAEAIGWVVRREFFKGSPHVGHMRADPDRYWGVIKEYLGAAAAS</sequence>
<dbReference type="SUPFAM" id="SSF53474">
    <property type="entry name" value="alpha/beta-Hydrolases"/>
    <property type="match status" value="1"/>
</dbReference>
<dbReference type="GO" id="GO:0072330">
    <property type="term" value="P:monocarboxylic acid biosynthetic process"/>
    <property type="evidence" value="ECO:0007669"/>
    <property type="project" value="UniProtKB-ARBA"/>
</dbReference>
<dbReference type="InterPro" id="IPR008547">
    <property type="entry name" value="DUF829_TMEM53"/>
</dbReference>
<gene>
    <name evidence="1" type="ORF">N7452_007450</name>
</gene>
<evidence type="ECO:0000313" key="2">
    <source>
        <dbReference type="Proteomes" id="UP001147695"/>
    </source>
</evidence>
<dbReference type="EMBL" id="JAPZBQ010000004">
    <property type="protein sequence ID" value="KAJ5335047.1"/>
    <property type="molecule type" value="Genomic_DNA"/>
</dbReference>
<dbReference type="Pfam" id="PF05705">
    <property type="entry name" value="DUF829"/>
    <property type="match status" value="1"/>
</dbReference>
<proteinExistence type="predicted"/>
<dbReference type="GO" id="GO:0017000">
    <property type="term" value="P:antibiotic biosynthetic process"/>
    <property type="evidence" value="ECO:0007669"/>
    <property type="project" value="UniProtKB-ARBA"/>
</dbReference>
<dbReference type="PANTHER" id="PTHR12265:SF36">
    <property type="entry name" value="P450, PUTATIVE (EUROFUNG)-RELATED"/>
    <property type="match status" value="1"/>
</dbReference>
<name>A0A9W9QFG7_PENBR</name>
<comment type="caution">
    <text evidence="1">The sequence shown here is derived from an EMBL/GenBank/DDBJ whole genome shotgun (WGS) entry which is preliminary data.</text>
</comment>
<dbReference type="PANTHER" id="PTHR12265">
    <property type="entry name" value="TRANSMEMBRANE PROTEIN 53"/>
    <property type="match status" value="1"/>
</dbReference>
<dbReference type="InterPro" id="IPR029058">
    <property type="entry name" value="AB_hydrolase_fold"/>
</dbReference>
<dbReference type="Proteomes" id="UP001147695">
    <property type="component" value="Unassembled WGS sequence"/>
</dbReference>
<evidence type="ECO:0000313" key="1">
    <source>
        <dbReference type="EMBL" id="KAJ5335047.1"/>
    </source>
</evidence>
<protein>
    <recommendedName>
        <fullName evidence="3">Indole-diterpene biosynthesis protein PaxU</fullName>
    </recommendedName>
</protein>
<organism evidence="1 2">
    <name type="scientific">Penicillium brevicompactum</name>
    <dbReference type="NCBI Taxonomy" id="5074"/>
    <lineage>
        <taxon>Eukaryota</taxon>
        <taxon>Fungi</taxon>
        <taxon>Dikarya</taxon>
        <taxon>Ascomycota</taxon>
        <taxon>Pezizomycotina</taxon>
        <taxon>Eurotiomycetes</taxon>
        <taxon>Eurotiomycetidae</taxon>
        <taxon>Eurotiales</taxon>
        <taxon>Aspergillaceae</taxon>
        <taxon>Penicillium</taxon>
    </lineage>
</organism>